<evidence type="ECO:0000256" key="4">
    <source>
        <dbReference type="ARBA" id="ARBA00022448"/>
    </source>
</evidence>
<protein>
    <recommendedName>
        <fullName evidence="3 14">NADH dehydrogenase [ubiquinone] 1 alpha subcomplex subunit 13</fullName>
    </recommendedName>
</protein>
<keyword evidence="5 14" id="KW-0679">Respiratory chain</keyword>
<evidence type="ECO:0000256" key="13">
    <source>
        <dbReference type="ARBA" id="ARBA00046797"/>
    </source>
</evidence>
<accession>A0A0V0S230</accession>
<dbReference type="GO" id="GO:0005743">
    <property type="term" value="C:mitochondrial inner membrane"/>
    <property type="evidence" value="ECO:0007669"/>
    <property type="project" value="UniProtKB-SubCell"/>
</dbReference>
<evidence type="ECO:0000256" key="9">
    <source>
        <dbReference type="ARBA" id="ARBA00022989"/>
    </source>
</evidence>
<gene>
    <name evidence="15" type="primary">NDUFA13</name>
    <name evidence="15" type="ORF">T07_9245</name>
</gene>
<organism evidence="15 16">
    <name type="scientific">Trichinella nelsoni</name>
    <dbReference type="NCBI Taxonomy" id="6336"/>
    <lineage>
        <taxon>Eukaryota</taxon>
        <taxon>Metazoa</taxon>
        <taxon>Ecdysozoa</taxon>
        <taxon>Nematoda</taxon>
        <taxon>Enoplea</taxon>
        <taxon>Dorylaimia</taxon>
        <taxon>Trichinellida</taxon>
        <taxon>Trichinellidae</taxon>
        <taxon>Trichinella</taxon>
    </lineage>
</organism>
<keyword evidence="15" id="KW-0830">Ubiquinone</keyword>
<keyword evidence="16" id="KW-1185">Reference proteome</keyword>
<dbReference type="PANTHER" id="PTHR12966:SF0">
    <property type="entry name" value="NADH DEHYDROGENASE [UBIQUINONE] 1 ALPHA SUBCOMPLEX SUBUNIT 13"/>
    <property type="match status" value="1"/>
</dbReference>
<comment type="caution">
    <text evidence="15">The sequence shown here is derived from an EMBL/GenBank/DDBJ whole genome shotgun (WGS) entry which is preliminary data.</text>
</comment>
<evidence type="ECO:0000256" key="7">
    <source>
        <dbReference type="ARBA" id="ARBA00022792"/>
    </source>
</evidence>
<keyword evidence="7 14" id="KW-0999">Mitochondrion inner membrane</keyword>
<dbReference type="STRING" id="6336.A0A0V0S230"/>
<comment type="function">
    <text evidence="12">Accessory subunit of the mitochondrial membrane respiratory chain NADH dehydrogenase (Complex I), that is believed not to be involved in catalysis. Complex I functions in the transfer of electrons from NADH to the respiratory chain. The immediate electron acceptor for the enzyme is believed to be ubiquinone. Involved in the interferon/all-trans-retinoic acid (IFN/RA) induced cell death. This apoptotic activity is inhibited by interaction with viral IRF1. Prevents the transactivation of STAT3 target genes. May play a role in CARD15-mediated innate mucosal responses and serve to regulate intestinal epithelial cell responses to microbes.</text>
</comment>
<evidence type="ECO:0000256" key="10">
    <source>
        <dbReference type="ARBA" id="ARBA00023128"/>
    </source>
</evidence>
<comment type="subunit">
    <text evidence="13">Complex I is composed of 45 different subunits. Interacts with CARD15, but not with CARD4. Interacts with STAT3, but not with STAT1, STAT2 and STAT5A. Interacts with OLFM4.</text>
</comment>
<keyword evidence="9 14" id="KW-1133">Transmembrane helix</keyword>
<dbReference type="Proteomes" id="UP000054630">
    <property type="component" value="Unassembled WGS sequence"/>
</dbReference>
<evidence type="ECO:0000256" key="2">
    <source>
        <dbReference type="ARBA" id="ARBA00007312"/>
    </source>
</evidence>
<evidence type="ECO:0000313" key="15">
    <source>
        <dbReference type="EMBL" id="KRX20792.1"/>
    </source>
</evidence>
<evidence type="ECO:0000256" key="11">
    <source>
        <dbReference type="ARBA" id="ARBA00023136"/>
    </source>
</evidence>
<name>A0A0V0S230_9BILA</name>
<keyword evidence="6 14" id="KW-0812">Transmembrane</keyword>
<dbReference type="AlphaFoldDB" id="A0A0V0S230"/>
<evidence type="ECO:0000256" key="5">
    <source>
        <dbReference type="ARBA" id="ARBA00022660"/>
    </source>
</evidence>
<feature type="transmembrane region" description="Helical" evidence="14">
    <location>
        <begin position="37"/>
        <end position="55"/>
    </location>
</feature>
<dbReference type="InterPro" id="IPR009346">
    <property type="entry name" value="GRIM-19"/>
</dbReference>
<proteinExistence type="inferred from homology"/>
<dbReference type="OrthoDB" id="3308at2759"/>
<evidence type="ECO:0000256" key="1">
    <source>
        <dbReference type="ARBA" id="ARBA00004298"/>
    </source>
</evidence>
<dbReference type="PANTHER" id="PTHR12966">
    <property type="entry name" value="NADH DEHYDROGENASE UBIQUINONE 1 ALPHA SUBCOMPLEX SUBUNIT 13"/>
    <property type="match status" value="1"/>
</dbReference>
<keyword evidence="4 14" id="KW-0813">Transport</keyword>
<keyword evidence="8 14" id="KW-0249">Electron transport</keyword>
<evidence type="ECO:0000256" key="12">
    <source>
        <dbReference type="ARBA" id="ARBA00045908"/>
    </source>
</evidence>
<reference evidence="15 16" key="1">
    <citation type="submission" date="2015-01" db="EMBL/GenBank/DDBJ databases">
        <title>Evolution of Trichinella species and genotypes.</title>
        <authorList>
            <person name="Korhonen P.K."/>
            <person name="Edoardo P."/>
            <person name="Giuseppe L.R."/>
            <person name="Gasser R.B."/>
        </authorList>
    </citation>
    <scope>NUCLEOTIDE SEQUENCE [LARGE SCALE GENOMIC DNA]</scope>
    <source>
        <strain evidence="15">ISS37</strain>
    </source>
</reference>
<dbReference type="EMBL" id="JYDL01000045">
    <property type="protein sequence ID" value="KRX20792.1"/>
    <property type="molecule type" value="Genomic_DNA"/>
</dbReference>
<keyword evidence="10 14" id="KW-0496">Mitochondrion</keyword>
<evidence type="ECO:0000256" key="8">
    <source>
        <dbReference type="ARBA" id="ARBA00022982"/>
    </source>
</evidence>
<comment type="subcellular location">
    <subcellularLocation>
        <location evidence="1 14">Mitochondrion inner membrane</location>
        <topology evidence="1 14">Single-pass membrane protein</topology>
        <orientation evidence="1 14">Matrix side</orientation>
    </subcellularLocation>
</comment>
<keyword evidence="11 14" id="KW-0472">Membrane</keyword>
<dbReference type="Pfam" id="PF06212">
    <property type="entry name" value="GRIM-19"/>
    <property type="match status" value="1"/>
</dbReference>
<evidence type="ECO:0000256" key="6">
    <source>
        <dbReference type="ARBA" id="ARBA00022692"/>
    </source>
</evidence>
<evidence type="ECO:0000256" key="3">
    <source>
        <dbReference type="ARBA" id="ARBA00018192"/>
    </source>
</evidence>
<evidence type="ECO:0000313" key="16">
    <source>
        <dbReference type="Proteomes" id="UP000054630"/>
    </source>
</evidence>
<evidence type="ECO:0000256" key="14">
    <source>
        <dbReference type="RuleBase" id="RU368034"/>
    </source>
</evidence>
<comment type="similarity">
    <text evidence="2 14">Belongs to the complex I NDUFA13 subunit family.</text>
</comment>
<sequence>MEEFIRGKIDYVQDMPRQGGYSKIFYERTFPKTGIPWWKFVVGGVTMFTIGALGVKGTQRHNRMVRLEDNDVRIALEPFIMAERDRMWLKLLRSTRDKENDVMKNVPGWQTGTWYGEPIFFTLGKDKWWDPEMIEVYTHSRARHIKQHVHWHEHDEYAGPHWWDKFIPDFLLENWIK</sequence>
<comment type="function">
    <text evidence="14">Complex I functions in the transfer of electrons from NADH to the respiratory chain. Accessory subunit of the mitochondrial membrane respiratory chain NADH dehydrogenase (Complex I), that is believed not to be involved in catalysis.</text>
</comment>
<dbReference type="GO" id="GO:0045271">
    <property type="term" value="C:respiratory chain complex I"/>
    <property type="evidence" value="ECO:0007669"/>
    <property type="project" value="UniProtKB-UniRule"/>
</dbReference>